<evidence type="ECO:0000256" key="5">
    <source>
        <dbReference type="ARBA" id="ARBA00022989"/>
    </source>
</evidence>
<reference evidence="12 13" key="1">
    <citation type="submission" date="2016-10" db="EMBL/GenBank/DDBJ databases">
        <authorList>
            <person name="de Groot N.N."/>
        </authorList>
    </citation>
    <scope>NUCLEOTIDE SEQUENCE [LARGE SCALE GENOMIC DNA]</scope>
    <source>
        <strain evidence="12 13">DSM 21001</strain>
    </source>
</reference>
<dbReference type="GO" id="GO:0015385">
    <property type="term" value="F:sodium:proton antiporter activity"/>
    <property type="evidence" value="ECO:0007669"/>
    <property type="project" value="InterPro"/>
</dbReference>
<comment type="caution">
    <text evidence="10">Lacks conserved residue(s) required for the propagation of feature annotation.</text>
</comment>
<feature type="transmembrane region" description="Helical" evidence="10">
    <location>
        <begin position="256"/>
        <end position="279"/>
    </location>
</feature>
<feature type="transmembrane region" description="Helical" evidence="10">
    <location>
        <begin position="299"/>
        <end position="324"/>
    </location>
</feature>
<feature type="transmembrane region" description="Helical" evidence="10">
    <location>
        <begin position="220"/>
        <end position="244"/>
    </location>
</feature>
<comment type="similarity">
    <text evidence="10">Belongs to the monovalent cation:proton antiporter 1 (CPA1) transporter (TC 2.A.36) family.</text>
</comment>
<comment type="function">
    <text evidence="10">Na(+)/H(+) antiporter that extrudes sodium in exchange for external protons.</text>
</comment>
<dbReference type="NCBIfam" id="TIGR00831">
    <property type="entry name" value="a_cpa1"/>
    <property type="match status" value="1"/>
</dbReference>
<proteinExistence type="inferred from homology"/>
<evidence type="ECO:0000256" key="2">
    <source>
        <dbReference type="ARBA" id="ARBA00022448"/>
    </source>
</evidence>
<evidence type="ECO:0000313" key="12">
    <source>
        <dbReference type="EMBL" id="SFS13531.1"/>
    </source>
</evidence>
<evidence type="ECO:0000313" key="13">
    <source>
        <dbReference type="Proteomes" id="UP000199024"/>
    </source>
</evidence>
<feature type="transmembrane region" description="Helical" evidence="10">
    <location>
        <begin position="74"/>
        <end position="95"/>
    </location>
</feature>
<dbReference type="PANTHER" id="PTHR10110:SF86">
    <property type="entry name" value="SODIUM_HYDROGEN EXCHANGER 7"/>
    <property type="match status" value="1"/>
</dbReference>
<evidence type="ECO:0000256" key="8">
    <source>
        <dbReference type="ARBA" id="ARBA00023136"/>
    </source>
</evidence>
<dbReference type="Gene3D" id="6.10.140.1330">
    <property type="match status" value="1"/>
</dbReference>
<dbReference type="GO" id="GO:0051453">
    <property type="term" value="P:regulation of intracellular pH"/>
    <property type="evidence" value="ECO:0007669"/>
    <property type="project" value="TreeGrafter"/>
</dbReference>
<evidence type="ECO:0000256" key="6">
    <source>
        <dbReference type="ARBA" id="ARBA00023053"/>
    </source>
</evidence>
<dbReference type="GO" id="GO:0005886">
    <property type="term" value="C:plasma membrane"/>
    <property type="evidence" value="ECO:0007669"/>
    <property type="project" value="UniProtKB-SubCell"/>
</dbReference>
<dbReference type="AlphaFoldDB" id="A0A1I6MCZ8"/>
<keyword evidence="3 10" id="KW-1003">Cell membrane</keyword>
<gene>
    <name evidence="12" type="ORF">SAMN05421771_2331</name>
</gene>
<accession>A0A1I6MCZ8</accession>
<protein>
    <submittedName>
        <fullName evidence="12">Sodium/proton antiporter, CPA1 family</fullName>
    </submittedName>
</protein>
<keyword evidence="13" id="KW-1185">Reference proteome</keyword>
<keyword evidence="8 10" id="KW-0472">Membrane</keyword>
<feature type="transmembrane region" description="Helical" evidence="10">
    <location>
        <begin position="49"/>
        <end position="68"/>
    </location>
</feature>
<dbReference type="GO" id="GO:0015386">
    <property type="term" value="F:potassium:proton antiporter activity"/>
    <property type="evidence" value="ECO:0007669"/>
    <property type="project" value="TreeGrafter"/>
</dbReference>
<sequence>MVFLVLLLFVAGFALVARWLQISYPIVLVVAGLLVSFVPHVPRIPLNPNMVFLIFLPPLLYSSAWGTSWREFRYNAVTIGFLAVGLVAFTVWGVSEFADRFITAMDWKSGFVLGAVVAATDAIAATSIAKSLGLPRRIVDILEGESLLNDATGLLALEFGIRILTGGETPTLGAAVLRLLYLTIVGTVVGLLIGFIVSKISGLIDDDGPLEIVLSLLAPYTAYLAGDALHASGVFSVVVCGLYVSRKSSTLFSPGARLQILAVWEALTFILNGIVFVLIGLQMPFVLAAIRGQYSWGTLVLYGSAFSGVLIVLRLVWIFPASWVANVVNRKLLGHKESWGGAKNIFVVGWTGMRGVLALAAAISLPETMKDGRSLENRDLIEFLAFSVILVTLVVQGLTLPPLIRWLGLAKPEGMEEEEREARRMGLGAAIETLKKGKDADGDRFEHVYEDLLHRYQHRLAAVGGVEGSEQMDAATYKRLREIAAGAVRAERREAIRMRDEGRISDDTLRKLEREMDLQEIRYLGAGE</sequence>
<dbReference type="PRINTS" id="PR00173">
    <property type="entry name" value="EDTRNSPORT"/>
</dbReference>
<dbReference type="InterPro" id="IPR006153">
    <property type="entry name" value="Cation/H_exchanger_TM"/>
</dbReference>
<keyword evidence="5 10" id="KW-1133">Transmembrane helix</keyword>
<feature type="transmembrane region" description="Helical" evidence="10">
    <location>
        <begin position="179"/>
        <end position="200"/>
    </location>
</feature>
<name>A0A1I6MCZ8_9BACT</name>
<comment type="subcellular location">
    <subcellularLocation>
        <location evidence="1 10">Cell membrane</location>
        <topology evidence="1 10">Multi-pass membrane protein</topology>
    </subcellularLocation>
</comment>
<evidence type="ECO:0000256" key="7">
    <source>
        <dbReference type="ARBA" id="ARBA00023065"/>
    </source>
</evidence>
<dbReference type="GO" id="GO:0098719">
    <property type="term" value="P:sodium ion import across plasma membrane"/>
    <property type="evidence" value="ECO:0007669"/>
    <property type="project" value="TreeGrafter"/>
</dbReference>
<keyword evidence="7 10" id="KW-0406">Ion transport</keyword>
<dbReference type="InterPro" id="IPR018422">
    <property type="entry name" value="Cation/H_exchanger_CPA1"/>
</dbReference>
<evidence type="ECO:0000259" key="11">
    <source>
        <dbReference type="Pfam" id="PF00999"/>
    </source>
</evidence>
<feature type="transmembrane region" description="Helical" evidence="10">
    <location>
        <begin position="383"/>
        <end position="404"/>
    </location>
</feature>
<dbReference type="PANTHER" id="PTHR10110">
    <property type="entry name" value="SODIUM/HYDROGEN EXCHANGER"/>
    <property type="match status" value="1"/>
</dbReference>
<keyword evidence="6 10" id="KW-0915">Sodium</keyword>
<evidence type="ECO:0000256" key="9">
    <source>
        <dbReference type="ARBA" id="ARBA00023201"/>
    </source>
</evidence>
<evidence type="ECO:0000256" key="4">
    <source>
        <dbReference type="ARBA" id="ARBA00022692"/>
    </source>
</evidence>
<feature type="transmembrane region" description="Helical" evidence="10">
    <location>
        <begin position="345"/>
        <end position="363"/>
    </location>
</feature>
<dbReference type="InterPro" id="IPR004705">
    <property type="entry name" value="Cation/H_exchanger_CPA1_bac"/>
</dbReference>
<keyword evidence="4 10" id="KW-0812">Transmembrane</keyword>
<dbReference type="Proteomes" id="UP000199024">
    <property type="component" value="Unassembled WGS sequence"/>
</dbReference>
<keyword evidence="10" id="KW-0050">Antiport</keyword>
<organism evidence="12 13">
    <name type="scientific">Granulicella pectinivorans</name>
    <dbReference type="NCBI Taxonomy" id="474950"/>
    <lineage>
        <taxon>Bacteria</taxon>
        <taxon>Pseudomonadati</taxon>
        <taxon>Acidobacteriota</taxon>
        <taxon>Terriglobia</taxon>
        <taxon>Terriglobales</taxon>
        <taxon>Acidobacteriaceae</taxon>
        <taxon>Granulicella</taxon>
    </lineage>
</organism>
<keyword evidence="2 10" id="KW-0813">Transport</keyword>
<feature type="transmembrane region" description="Helical" evidence="10">
    <location>
        <begin position="24"/>
        <end position="42"/>
    </location>
</feature>
<evidence type="ECO:0000256" key="1">
    <source>
        <dbReference type="ARBA" id="ARBA00004651"/>
    </source>
</evidence>
<dbReference type="STRING" id="474950.SAMN05421771_2331"/>
<feature type="domain" description="Cation/H+ exchanger transmembrane" evidence="11">
    <location>
        <begin position="6"/>
        <end position="406"/>
    </location>
</feature>
<evidence type="ECO:0000256" key="10">
    <source>
        <dbReference type="RuleBase" id="RU366002"/>
    </source>
</evidence>
<evidence type="ECO:0000256" key="3">
    <source>
        <dbReference type="ARBA" id="ARBA00022475"/>
    </source>
</evidence>
<dbReference type="EMBL" id="FOZL01000001">
    <property type="protein sequence ID" value="SFS13531.1"/>
    <property type="molecule type" value="Genomic_DNA"/>
</dbReference>
<dbReference type="Pfam" id="PF00999">
    <property type="entry name" value="Na_H_Exchanger"/>
    <property type="match status" value="1"/>
</dbReference>
<keyword evidence="9 10" id="KW-0739">Sodium transport</keyword>